<feature type="chain" id="PRO_5038945084" evidence="2">
    <location>
        <begin position="21"/>
        <end position="281"/>
    </location>
</feature>
<reference evidence="4" key="1">
    <citation type="submission" date="2016-10" db="EMBL/GenBank/DDBJ databases">
        <authorList>
            <person name="Varghese N."/>
            <person name="Submissions S."/>
        </authorList>
    </citation>
    <scope>NUCLEOTIDE SEQUENCE [LARGE SCALE GENOMIC DNA]</scope>
    <source>
        <strain evidence="4">OK042</strain>
    </source>
</reference>
<dbReference type="STRING" id="1884381.SAMN05518846_10678"/>
<dbReference type="NCBIfam" id="TIGR02837">
    <property type="entry name" value="spore_II_R"/>
    <property type="match status" value="1"/>
</dbReference>
<keyword evidence="4" id="KW-1185">Reference proteome</keyword>
<dbReference type="RefSeq" id="WP_092268292.1">
    <property type="nucleotide sequence ID" value="NZ_FORT01000006.1"/>
</dbReference>
<sequence>MKRTLWMAFCVLMLMMSWEGQLTSANVVDNGPIPQESIRLRIIANSDSFQDQWLKREVRDALIAQMDTWATDIKDFKDAEKVVRANLPVMQQVVDQTIHDRGFSYKAVVDFGQVPFPTKLYGSYVYPAGDYEALRVQIGEAKGQNWWCVLFPPLCFIDMSNGDGVQAAPADTEQESVADETDAALETQASVAATAVDAATGRTRDEWKEWRQLRLEDVYGERQADREPERGQESQFVSASTDESVAGSVEAQTETEQQAVAPAPEIEVRFFLWDRLEKLFS</sequence>
<name>A0A1I3UR58_9BACL</name>
<dbReference type="AlphaFoldDB" id="A0A1I3UR58"/>
<accession>A0A1I3UR58</accession>
<dbReference type="EMBL" id="FORT01000006">
    <property type="protein sequence ID" value="SFJ85452.1"/>
    <property type="molecule type" value="Genomic_DNA"/>
</dbReference>
<proteinExistence type="predicted"/>
<feature type="region of interest" description="Disordered" evidence="1">
    <location>
        <begin position="221"/>
        <end position="261"/>
    </location>
</feature>
<evidence type="ECO:0000313" key="3">
    <source>
        <dbReference type="EMBL" id="SFJ85452.1"/>
    </source>
</evidence>
<dbReference type="Pfam" id="PF09551">
    <property type="entry name" value="Spore_II_R"/>
    <property type="match status" value="1"/>
</dbReference>
<gene>
    <name evidence="3" type="ORF">SAMN05518846_10678</name>
</gene>
<evidence type="ECO:0000256" key="1">
    <source>
        <dbReference type="SAM" id="MobiDB-lite"/>
    </source>
</evidence>
<dbReference type="InterPro" id="IPR014202">
    <property type="entry name" value="Spore_II_R"/>
</dbReference>
<protein>
    <submittedName>
        <fullName evidence="3">Stage II sporulation protein R</fullName>
    </submittedName>
</protein>
<evidence type="ECO:0000313" key="4">
    <source>
        <dbReference type="Proteomes" id="UP000198915"/>
    </source>
</evidence>
<feature type="compositionally biased region" description="Polar residues" evidence="1">
    <location>
        <begin position="233"/>
        <end position="243"/>
    </location>
</feature>
<feature type="signal peptide" evidence="2">
    <location>
        <begin position="1"/>
        <end position="20"/>
    </location>
</feature>
<evidence type="ECO:0000256" key="2">
    <source>
        <dbReference type="SAM" id="SignalP"/>
    </source>
</evidence>
<organism evidence="3 4">
    <name type="scientific">Brevibacillus centrosporus</name>
    <dbReference type="NCBI Taxonomy" id="54910"/>
    <lineage>
        <taxon>Bacteria</taxon>
        <taxon>Bacillati</taxon>
        <taxon>Bacillota</taxon>
        <taxon>Bacilli</taxon>
        <taxon>Bacillales</taxon>
        <taxon>Paenibacillaceae</taxon>
        <taxon>Brevibacillus</taxon>
    </lineage>
</organism>
<dbReference type="Proteomes" id="UP000198915">
    <property type="component" value="Unassembled WGS sequence"/>
</dbReference>
<keyword evidence="2" id="KW-0732">Signal</keyword>
<feature type="compositionally biased region" description="Basic and acidic residues" evidence="1">
    <location>
        <begin position="221"/>
        <end position="232"/>
    </location>
</feature>